<dbReference type="PANTHER" id="PTHR11487:SF0">
    <property type="entry name" value="S-ACYL FATTY ACID SYNTHASE THIOESTERASE, MEDIUM CHAIN"/>
    <property type="match status" value="1"/>
</dbReference>
<evidence type="ECO:0000313" key="4">
    <source>
        <dbReference type="Proteomes" id="UP001620295"/>
    </source>
</evidence>
<gene>
    <name evidence="3" type="ORF">ACI2L5_41220</name>
</gene>
<dbReference type="EMBL" id="JBJDQH010000017">
    <property type="protein sequence ID" value="MFK4271298.1"/>
    <property type="molecule type" value="Genomic_DNA"/>
</dbReference>
<evidence type="ECO:0000256" key="1">
    <source>
        <dbReference type="ARBA" id="ARBA00007169"/>
    </source>
</evidence>
<reference evidence="3 4" key="1">
    <citation type="submission" date="2024-11" db="EMBL/GenBank/DDBJ databases">
        <title>The Natural Products Discovery Center: Release of the First 8490 Sequenced Strains for Exploring Actinobacteria Biosynthetic Diversity.</title>
        <authorList>
            <person name="Kalkreuter E."/>
            <person name="Kautsar S.A."/>
            <person name="Yang D."/>
            <person name="Bader C.D."/>
            <person name="Teijaro C.N."/>
            <person name="Fluegel L."/>
            <person name="Davis C.M."/>
            <person name="Simpson J.R."/>
            <person name="Lauterbach L."/>
            <person name="Steele A.D."/>
            <person name="Gui C."/>
            <person name="Meng S."/>
            <person name="Li G."/>
            <person name="Viehrig K."/>
            <person name="Ye F."/>
            <person name="Su P."/>
            <person name="Kiefer A.F."/>
            <person name="Nichols A."/>
            <person name="Cepeda A.J."/>
            <person name="Yan W."/>
            <person name="Fan B."/>
            <person name="Jiang Y."/>
            <person name="Adhikari A."/>
            <person name="Zheng C.-J."/>
            <person name="Schuster L."/>
            <person name="Cowan T.M."/>
            <person name="Smanski M.J."/>
            <person name="Chevrette M.G."/>
            <person name="De Carvalho L.P.S."/>
            <person name="Shen B."/>
        </authorList>
    </citation>
    <scope>NUCLEOTIDE SEQUENCE [LARGE SCALE GENOMIC DNA]</scope>
    <source>
        <strain evidence="3 4">NPDC020863</strain>
    </source>
</reference>
<feature type="domain" description="Thioesterase" evidence="2">
    <location>
        <begin position="22"/>
        <end position="246"/>
    </location>
</feature>
<dbReference type="InterPro" id="IPR029058">
    <property type="entry name" value="AB_hydrolase_fold"/>
</dbReference>
<dbReference type="InterPro" id="IPR001031">
    <property type="entry name" value="Thioesterase"/>
</dbReference>
<comment type="similarity">
    <text evidence="1">Belongs to the thioesterase family.</text>
</comment>
<dbReference type="RefSeq" id="WP_358641881.1">
    <property type="nucleotide sequence ID" value="NZ_JBFAEV010000020.1"/>
</dbReference>
<dbReference type="SUPFAM" id="SSF53474">
    <property type="entry name" value="alpha/beta-Hydrolases"/>
    <property type="match status" value="1"/>
</dbReference>
<name>A0ABW8LZE3_9ACTN</name>
<dbReference type="Proteomes" id="UP001620295">
    <property type="component" value="Unassembled WGS sequence"/>
</dbReference>
<comment type="caution">
    <text evidence="3">The sequence shown here is derived from an EMBL/GenBank/DDBJ whole genome shotgun (WGS) entry which is preliminary data.</text>
</comment>
<accession>A0ABW8LZE3</accession>
<protein>
    <submittedName>
        <fullName evidence="3">Thioesterase II family protein</fullName>
    </submittedName>
</protein>
<dbReference type="InterPro" id="IPR012223">
    <property type="entry name" value="TEII"/>
</dbReference>
<evidence type="ECO:0000259" key="2">
    <source>
        <dbReference type="Pfam" id="PF00975"/>
    </source>
</evidence>
<dbReference type="Gene3D" id="3.40.50.1820">
    <property type="entry name" value="alpha/beta hydrolase"/>
    <property type="match status" value="1"/>
</dbReference>
<dbReference type="Pfam" id="PF00975">
    <property type="entry name" value="Thioesterase"/>
    <property type="match status" value="1"/>
</dbReference>
<organism evidence="3 4">
    <name type="scientific">Streptomyces milbemycinicus</name>
    <dbReference type="NCBI Taxonomy" id="476552"/>
    <lineage>
        <taxon>Bacteria</taxon>
        <taxon>Bacillati</taxon>
        <taxon>Actinomycetota</taxon>
        <taxon>Actinomycetes</taxon>
        <taxon>Kitasatosporales</taxon>
        <taxon>Streptomycetaceae</taxon>
        <taxon>Streptomyces</taxon>
    </lineage>
</organism>
<sequence length="264" mass="28623">MPPPFPTVALTPLTDRQTARIRLYCVPPSGAGSEFFLPWVTEFSALIDLVAVQLPGRGSRIGEPSITDISWAAAGIAEAIAADLSHRPPADGFYAVFGHSFGALLAFEATHRLRADLRTEPDLLALSAVPPPNRAGLDDHIARNLGSGIAAITEIMGWEEPTDDALTRTVYTPFLADAVALLQHTRQIWPPLRAQLSVFGGNDDPMVDPESLHEWSACTTAGTRVHRYPGGHHYLRTQIPEVVAQLTQDLLAAYRNPAWRPGSV</sequence>
<keyword evidence="4" id="KW-1185">Reference proteome</keyword>
<proteinExistence type="inferred from homology"/>
<dbReference type="PANTHER" id="PTHR11487">
    <property type="entry name" value="THIOESTERASE"/>
    <property type="match status" value="1"/>
</dbReference>
<evidence type="ECO:0000313" key="3">
    <source>
        <dbReference type="EMBL" id="MFK4271298.1"/>
    </source>
</evidence>